<dbReference type="Proteomes" id="UP000307378">
    <property type="component" value="Unassembled WGS sequence"/>
</dbReference>
<dbReference type="RefSeq" id="WP_136537814.1">
    <property type="nucleotide sequence ID" value="NZ_STGU01000001.1"/>
</dbReference>
<accession>A0A4S8Q7Y0</accession>
<dbReference type="SUPFAM" id="SSF53822">
    <property type="entry name" value="Periplasmic binding protein-like I"/>
    <property type="match status" value="1"/>
</dbReference>
<dbReference type="Pfam" id="PF13433">
    <property type="entry name" value="Peripla_BP_5"/>
    <property type="match status" value="1"/>
</dbReference>
<name>A0A4S8Q7Y0_9HYPH</name>
<sequence>MKRIINIGLLLSRGGMYAALAGASRNGVLTGVAEVNADPDLDLSFHVVERDPDGRLDRYAPLCREILRGSQARHIFGCITSASRKEVIPELERFDGVLWYPVPYEGFEASERVAYMHSCPNQHLLPLLDWALPALGSRAYLIGSNYIWGWEMAQIAREKITAAGGQVLADRYLPLGDTELDHIINDIRTLRPSFILNSLVGDSAYAFLERLAQLKQELGATEGMTVLSCNFTECEIDAAGDAADGLISAGPWFEPDGGLGGSFQEMARQSVHELAWLLNGRPGAEELSLAELLHSAVRGRRKTRLDPVHLHASQPTIIAQLKDRRFHQIKTLPEMRADPYLTQRSQPARPGSRLQVVS</sequence>
<evidence type="ECO:0000256" key="2">
    <source>
        <dbReference type="SAM" id="SignalP"/>
    </source>
</evidence>
<proteinExistence type="predicted"/>
<evidence type="ECO:0000313" key="3">
    <source>
        <dbReference type="EMBL" id="THV38805.1"/>
    </source>
</evidence>
<keyword evidence="2" id="KW-0732">Signal</keyword>
<dbReference type="InterPro" id="IPR028082">
    <property type="entry name" value="Peripla_BP_I"/>
</dbReference>
<evidence type="ECO:0000256" key="1">
    <source>
        <dbReference type="SAM" id="MobiDB-lite"/>
    </source>
</evidence>
<gene>
    <name evidence="3" type="ORF">FAA86_00050</name>
</gene>
<evidence type="ECO:0000313" key="4">
    <source>
        <dbReference type="Proteomes" id="UP000307378"/>
    </source>
</evidence>
<feature type="region of interest" description="Disordered" evidence="1">
    <location>
        <begin position="337"/>
        <end position="358"/>
    </location>
</feature>
<organism evidence="3 4">
    <name type="scientific">Rhizobium rosettiformans W3</name>
    <dbReference type="NCBI Taxonomy" id="538378"/>
    <lineage>
        <taxon>Bacteria</taxon>
        <taxon>Pseudomonadati</taxon>
        <taxon>Pseudomonadota</taxon>
        <taxon>Alphaproteobacteria</taxon>
        <taxon>Hyphomicrobiales</taxon>
        <taxon>Rhizobiaceae</taxon>
        <taxon>Rhizobium/Agrobacterium group</taxon>
        <taxon>Rhizobium</taxon>
    </lineage>
</organism>
<dbReference type="AlphaFoldDB" id="A0A4S8Q7Y0"/>
<feature type="signal peptide" evidence="2">
    <location>
        <begin position="1"/>
        <end position="18"/>
    </location>
</feature>
<feature type="chain" id="PRO_5020645704" evidence="2">
    <location>
        <begin position="19"/>
        <end position="358"/>
    </location>
</feature>
<dbReference type="Gene3D" id="3.40.50.2300">
    <property type="match status" value="2"/>
</dbReference>
<protein>
    <submittedName>
        <fullName evidence="3">N-acetylmuramoyl-L-alanine amidase</fullName>
    </submittedName>
</protein>
<reference evidence="3 4" key="1">
    <citation type="submission" date="2019-04" db="EMBL/GenBank/DDBJ databases">
        <title>genome sequence of strain W3.</title>
        <authorList>
            <person name="Gao J."/>
            <person name="Sun J."/>
        </authorList>
    </citation>
    <scope>NUCLEOTIDE SEQUENCE [LARGE SCALE GENOMIC DNA]</scope>
    <source>
        <strain evidence="3 4">W3</strain>
    </source>
</reference>
<dbReference type="PANTHER" id="PTHR47628:SF1">
    <property type="entry name" value="ALIPHATIC AMIDASE EXPRESSION-REGULATING PROTEIN"/>
    <property type="match status" value="1"/>
</dbReference>
<dbReference type="EMBL" id="STGU01000001">
    <property type="protein sequence ID" value="THV38805.1"/>
    <property type="molecule type" value="Genomic_DNA"/>
</dbReference>
<comment type="caution">
    <text evidence="3">The sequence shown here is derived from an EMBL/GenBank/DDBJ whole genome shotgun (WGS) entry which is preliminary data.</text>
</comment>
<dbReference type="PANTHER" id="PTHR47628">
    <property type="match status" value="1"/>
</dbReference>